<dbReference type="AlphaFoldDB" id="A0A411HM41"/>
<dbReference type="SUPFAM" id="SSF57716">
    <property type="entry name" value="Glucocorticoid receptor-like (DNA-binding domain)"/>
    <property type="match status" value="1"/>
</dbReference>
<protein>
    <recommendedName>
        <fullName evidence="5 7">Small ribosomal subunit protein uS14</fullName>
    </recommendedName>
</protein>
<comment type="function">
    <text evidence="1 7">Binds 16S rRNA, required for the assembly of 30S particles and may also be responsible for determining the conformation of the 16S rRNA at the A site.</text>
</comment>
<dbReference type="NCBIfam" id="NF006477">
    <property type="entry name" value="PRK08881.1"/>
    <property type="match status" value="1"/>
</dbReference>
<gene>
    <name evidence="7" type="primary">rpsN</name>
    <name evidence="8" type="ORF">ELE36_14985</name>
</gene>
<dbReference type="GO" id="GO:0006412">
    <property type="term" value="P:translation"/>
    <property type="evidence" value="ECO:0007669"/>
    <property type="project" value="UniProtKB-UniRule"/>
</dbReference>
<sequence>MAKTSMVMREKKRTKLVAKFASKRAELKAIVMSPKSSYEDKMAAQTKIQKLPRDSSPVRQRNRCELTGRSRGVYSKFGLGRHKLREATMRGDVPGLRKASW</sequence>
<keyword evidence="7" id="KW-0699">rRNA-binding</keyword>
<evidence type="ECO:0000256" key="1">
    <source>
        <dbReference type="ARBA" id="ARBA00003686"/>
    </source>
</evidence>
<comment type="similarity">
    <text evidence="2 7">Belongs to the universal ribosomal protein uS14 family.</text>
</comment>
<evidence type="ECO:0000313" key="8">
    <source>
        <dbReference type="EMBL" id="QBB71558.1"/>
    </source>
</evidence>
<dbReference type="FunFam" id="1.10.287.1480:FF:000001">
    <property type="entry name" value="30S ribosomal protein S14"/>
    <property type="match status" value="1"/>
</dbReference>
<dbReference type="OrthoDB" id="9810484at2"/>
<organism evidence="8 9">
    <name type="scientific">Pseudolysobacter antarcticus</name>
    <dbReference type="NCBI Taxonomy" id="2511995"/>
    <lineage>
        <taxon>Bacteria</taxon>
        <taxon>Pseudomonadati</taxon>
        <taxon>Pseudomonadota</taxon>
        <taxon>Gammaproteobacteria</taxon>
        <taxon>Lysobacterales</taxon>
        <taxon>Rhodanobacteraceae</taxon>
        <taxon>Pseudolysobacter</taxon>
    </lineage>
</organism>
<dbReference type="PANTHER" id="PTHR19836:SF19">
    <property type="entry name" value="SMALL RIBOSOMAL SUBUNIT PROTEIN US14M"/>
    <property type="match status" value="1"/>
</dbReference>
<evidence type="ECO:0000256" key="2">
    <source>
        <dbReference type="ARBA" id="ARBA00009083"/>
    </source>
</evidence>
<dbReference type="GO" id="GO:0015935">
    <property type="term" value="C:small ribosomal subunit"/>
    <property type="evidence" value="ECO:0007669"/>
    <property type="project" value="TreeGrafter"/>
</dbReference>
<dbReference type="KEGG" id="xbc:ELE36_14985"/>
<evidence type="ECO:0000256" key="5">
    <source>
        <dbReference type="ARBA" id="ARBA00035167"/>
    </source>
</evidence>
<accession>A0A411HM41</accession>
<dbReference type="HAMAP" id="MF_00537">
    <property type="entry name" value="Ribosomal_uS14_1"/>
    <property type="match status" value="1"/>
</dbReference>
<keyword evidence="9" id="KW-1185">Reference proteome</keyword>
<dbReference type="GO" id="GO:0003735">
    <property type="term" value="F:structural constituent of ribosome"/>
    <property type="evidence" value="ECO:0007669"/>
    <property type="project" value="InterPro"/>
</dbReference>
<keyword evidence="7" id="KW-0694">RNA-binding</keyword>
<dbReference type="Pfam" id="PF00253">
    <property type="entry name" value="Ribosomal_S14"/>
    <property type="match status" value="1"/>
</dbReference>
<dbReference type="PANTHER" id="PTHR19836">
    <property type="entry name" value="30S RIBOSOMAL PROTEIN S14"/>
    <property type="match status" value="1"/>
</dbReference>
<keyword evidence="4 7" id="KW-0687">Ribonucleoprotein</keyword>
<name>A0A411HM41_9GAMM</name>
<keyword evidence="3 7" id="KW-0689">Ribosomal protein</keyword>
<reference evidence="8 9" key="1">
    <citation type="submission" date="2019-01" db="EMBL/GenBank/DDBJ databases">
        <title>Pseudolysobacter antarctica gen. nov., sp. nov., isolated from Fildes Peninsula, Antarctica.</title>
        <authorList>
            <person name="Wei Z."/>
            <person name="Peng F."/>
        </authorList>
    </citation>
    <scope>NUCLEOTIDE SEQUENCE [LARGE SCALE GENOMIC DNA]</scope>
    <source>
        <strain evidence="8 9">AQ6-296</strain>
    </source>
</reference>
<dbReference type="EMBL" id="CP035704">
    <property type="protein sequence ID" value="QBB71558.1"/>
    <property type="molecule type" value="Genomic_DNA"/>
</dbReference>
<evidence type="ECO:0000313" key="9">
    <source>
        <dbReference type="Proteomes" id="UP000291562"/>
    </source>
</evidence>
<dbReference type="Gene3D" id="1.10.287.1480">
    <property type="match status" value="1"/>
</dbReference>
<dbReference type="Proteomes" id="UP000291562">
    <property type="component" value="Chromosome"/>
</dbReference>
<evidence type="ECO:0000256" key="4">
    <source>
        <dbReference type="ARBA" id="ARBA00023274"/>
    </source>
</evidence>
<dbReference type="InterPro" id="IPR001209">
    <property type="entry name" value="Ribosomal_uS14"/>
</dbReference>
<evidence type="ECO:0000256" key="7">
    <source>
        <dbReference type="HAMAP-Rule" id="MF_00537"/>
    </source>
</evidence>
<evidence type="ECO:0000256" key="6">
    <source>
        <dbReference type="ARBA" id="ARBA00047110"/>
    </source>
</evidence>
<proteinExistence type="inferred from homology"/>
<dbReference type="GO" id="GO:0019843">
    <property type="term" value="F:rRNA binding"/>
    <property type="evidence" value="ECO:0007669"/>
    <property type="project" value="UniProtKB-UniRule"/>
</dbReference>
<dbReference type="RefSeq" id="WP_129834677.1">
    <property type="nucleotide sequence ID" value="NZ_CP035704.1"/>
</dbReference>
<dbReference type="InterPro" id="IPR023036">
    <property type="entry name" value="Ribosomal_uS14_bac/plastid"/>
</dbReference>
<dbReference type="GO" id="GO:0005737">
    <property type="term" value="C:cytoplasm"/>
    <property type="evidence" value="ECO:0007669"/>
    <property type="project" value="UniProtKB-ARBA"/>
</dbReference>
<comment type="subunit">
    <text evidence="6 7">Part of the 30S ribosomal subunit. Contacts proteins S3 and S10.</text>
</comment>
<evidence type="ECO:0000256" key="3">
    <source>
        <dbReference type="ARBA" id="ARBA00022980"/>
    </source>
</evidence>